<dbReference type="PROSITE" id="PS51755">
    <property type="entry name" value="OMPR_PHOB"/>
    <property type="match status" value="1"/>
</dbReference>
<dbReference type="Proteomes" id="UP000001726">
    <property type="component" value="Chromosome"/>
</dbReference>
<feature type="domain" description="OmpR/PhoB-type" evidence="4">
    <location>
        <begin position="1"/>
        <end position="102"/>
    </location>
</feature>
<dbReference type="EMBL" id="CU468135">
    <property type="protein sequence ID" value="CAO95873.1"/>
    <property type="molecule type" value="Genomic_DNA"/>
</dbReference>
<dbReference type="SUPFAM" id="SSF46894">
    <property type="entry name" value="C-terminal effector domain of the bipartite response regulators"/>
    <property type="match status" value="1"/>
</dbReference>
<reference evidence="5 6" key="1">
    <citation type="journal article" date="2008" name="Environ. Microbiol.">
        <title>The genome of Erwinia tasmaniensis strain Et1/99, a non-pathogenic bacterium in the genus Erwinia.</title>
        <authorList>
            <person name="Kube M."/>
            <person name="Migdoll A.M."/>
            <person name="Mueller I."/>
            <person name="Kuhl H."/>
            <person name="Beck A."/>
            <person name="Reinhardt R."/>
            <person name="Geider K."/>
        </authorList>
    </citation>
    <scope>NUCLEOTIDE SEQUENCE [LARGE SCALE GENOMIC DNA]</scope>
    <source>
        <strain evidence="6">DSM 17950 / CFBP 7177 / CIP 109463 / NCPPB 4357 / Et1/99</strain>
    </source>
</reference>
<keyword evidence="3" id="KW-1133">Transmembrane helix</keyword>
<name>B2VD51_ERWT9</name>
<dbReference type="SMART" id="SM00862">
    <property type="entry name" value="Trans_reg_C"/>
    <property type="match status" value="1"/>
</dbReference>
<evidence type="ECO:0000256" key="3">
    <source>
        <dbReference type="SAM" id="Phobius"/>
    </source>
</evidence>
<dbReference type="Gene3D" id="1.10.10.10">
    <property type="entry name" value="Winged helix-like DNA-binding domain superfamily/Winged helix DNA-binding domain"/>
    <property type="match status" value="1"/>
</dbReference>
<dbReference type="InterPro" id="IPR016032">
    <property type="entry name" value="Sig_transdc_resp-reg_C-effctor"/>
</dbReference>
<proteinExistence type="predicted"/>
<evidence type="ECO:0000259" key="4">
    <source>
        <dbReference type="PROSITE" id="PS51755"/>
    </source>
</evidence>
<dbReference type="GO" id="GO:0000160">
    <property type="term" value="P:phosphorelay signal transduction system"/>
    <property type="evidence" value="ECO:0007669"/>
    <property type="project" value="InterPro"/>
</dbReference>
<keyword evidence="3" id="KW-0812">Transmembrane</keyword>
<dbReference type="HOGENOM" id="CLU_1073226_0_0_6"/>
<sequence length="259" mass="29736">MLSRGSTMRAYFEPKNCILSNDTKSIKITIQEARCLEYLIKHEGEFIRREMLQQECWIKRGVTVSDSAVRQSLYRLRRAFEDAGLPNLTLTTQARKGHILQKGSIALIHSGAKTDAYTDNSINPSVLNSINNDACGNFKPHFSVTSLLLIAKLLLLSALLFLAGFYSYQKIMLTDIKYHHSEEKEGRLYFYRKNQTYPQSAIERIHYWLRNKHVNYDNLKFIYLNNAWSGHISFYLCKGEMGSAGSDCTSIMIIGEHHP</sequence>
<evidence type="ECO:0000256" key="1">
    <source>
        <dbReference type="ARBA" id="ARBA00023125"/>
    </source>
</evidence>
<keyword evidence="6" id="KW-1185">Reference proteome</keyword>
<dbReference type="CDD" id="cd00383">
    <property type="entry name" value="trans_reg_C"/>
    <property type="match status" value="1"/>
</dbReference>
<dbReference type="Pfam" id="PF00486">
    <property type="entry name" value="Trans_reg_C"/>
    <property type="match status" value="1"/>
</dbReference>
<dbReference type="AlphaFoldDB" id="B2VD51"/>
<dbReference type="GO" id="GO:0006355">
    <property type="term" value="P:regulation of DNA-templated transcription"/>
    <property type="evidence" value="ECO:0007669"/>
    <property type="project" value="InterPro"/>
</dbReference>
<gene>
    <name evidence="5" type="primary">toxR</name>
    <name evidence="5" type="ordered locus">ETA_08270</name>
</gene>
<feature type="DNA-binding region" description="OmpR/PhoB-type" evidence="2">
    <location>
        <begin position="1"/>
        <end position="102"/>
    </location>
</feature>
<dbReference type="InterPro" id="IPR036388">
    <property type="entry name" value="WH-like_DNA-bd_sf"/>
</dbReference>
<dbReference type="InterPro" id="IPR001867">
    <property type="entry name" value="OmpR/PhoB-type_DNA-bd"/>
</dbReference>
<dbReference type="eggNOG" id="COG3710">
    <property type="taxonomic scope" value="Bacteria"/>
</dbReference>
<keyword evidence="3" id="KW-0472">Membrane</keyword>
<keyword evidence="1 2" id="KW-0238">DNA-binding</keyword>
<feature type="transmembrane region" description="Helical" evidence="3">
    <location>
        <begin position="147"/>
        <end position="168"/>
    </location>
</feature>
<evidence type="ECO:0000313" key="5">
    <source>
        <dbReference type="EMBL" id="CAO95873.1"/>
    </source>
</evidence>
<dbReference type="KEGG" id="eta:ETA_08270"/>
<evidence type="ECO:0000256" key="2">
    <source>
        <dbReference type="PROSITE-ProRule" id="PRU01091"/>
    </source>
</evidence>
<organism evidence="5 6">
    <name type="scientific">Erwinia tasmaniensis (strain DSM 17950 / CFBP 7177 / CIP 109463 / NCPPB 4357 / Et1/99)</name>
    <dbReference type="NCBI Taxonomy" id="465817"/>
    <lineage>
        <taxon>Bacteria</taxon>
        <taxon>Pseudomonadati</taxon>
        <taxon>Pseudomonadota</taxon>
        <taxon>Gammaproteobacteria</taxon>
        <taxon>Enterobacterales</taxon>
        <taxon>Erwiniaceae</taxon>
        <taxon>Erwinia</taxon>
    </lineage>
</organism>
<accession>B2VD51</accession>
<dbReference type="GO" id="GO:0003677">
    <property type="term" value="F:DNA binding"/>
    <property type="evidence" value="ECO:0007669"/>
    <property type="project" value="UniProtKB-UniRule"/>
</dbReference>
<evidence type="ECO:0000313" key="6">
    <source>
        <dbReference type="Proteomes" id="UP000001726"/>
    </source>
</evidence>
<protein>
    <submittedName>
        <fullName evidence="5">Probable toxin transcriptional activator ToxR</fullName>
    </submittedName>
</protein>